<dbReference type="RefSeq" id="XP_024310226.1">
    <property type="nucleotide sequence ID" value="XM_024454458.1"/>
</dbReference>
<evidence type="ECO:0000256" key="1">
    <source>
        <dbReference type="ARBA" id="ARBA00008894"/>
    </source>
</evidence>
<evidence type="ECO:0000256" key="2">
    <source>
        <dbReference type="ARBA" id="ARBA00022614"/>
    </source>
</evidence>
<dbReference type="ExpressionAtlas" id="A0A0Q3ILF0">
    <property type="expression patterns" value="baseline and differential"/>
</dbReference>
<keyword evidence="9" id="KW-1185">Reference proteome</keyword>
<feature type="domain" description="Disease resistance N-terminal" evidence="6">
    <location>
        <begin position="10"/>
        <end position="92"/>
    </location>
</feature>
<dbReference type="InterPro" id="IPR038005">
    <property type="entry name" value="RX-like_CC"/>
</dbReference>
<evidence type="ECO:0000313" key="8">
    <source>
        <dbReference type="EnsemblPlants" id="KQJ87088"/>
    </source>
</evidence>
<dbReference type="InterPro" id="IPR041118">
    <property type="entry name" value="Rx_N"/>
</dbReference>
<keyword evidence="4" id="KW-0547">Nucleotide-binding</keyword>
<dbReference type="Pfam" id="PF18052">
    <property type="entry name" value="Rx_N"/>
    <property type="match status" value="1"/>
</dbReference>
<organism evidence="7">
    <name type="scientific">Brachypodium distachyon</name>
    <name type="common">Purple false brome</name>
    <name type="synonym">Trachynia distachya</name>
    <dbReference type="NCBI Taxonomy" id="15368"/>
    <lineage>
        <taxon>Eukaryota</taxon>
        <taxon>Viridiplantae</taxon>
        <taxon>Streptophyta</taxon>
        <taxon>Embryophyta</taxon>
        <taxon>Tracheophyta</taxon>
        <taxon>Spermatophyta</taxon>
        <taxon>Magnoliopsida</taxon>
        <taxon>Liliopsida</taxon>
        <taxon>Poales</taxon>
        <taxon>Poaceae</taxon>
        <taxon>BOP clade</taxon>
        <taxon>Pooideae</taxon>
        <taxon>Stipodae</taxon>
        <taxon>Brachypodieae</taxon>
        <taxon>Brachypodium</taxon>
    </lineage>
</organism>
<dbReference type="OrthoDB" id="767398at2759"/>
<reference evidence="8" key="3">
    <citation type="submission" date="2018-08" db="UniProtKB">
        <authorList>
            <consortium name="EnsemblPlants"/>
        </authorList>
    </citation>
    <scope>IDENTIFICATION</scope>
    <source>
        <strain evidence="8">cv. Bd21</strain>
    </source>
</reference>
<reference evidence="7" key="2">
    <citation type="submission" date="2017-06" db="EMBL/GenBank/DDBJ databases">
        <title>WGS assembly of Brachypodium distachyon.</title>
        <authorList>
            <consortium name="The International Brachypodium Initiative"/>
            <person name="Lucas S."/>
            <person name="Harmon-Smith M."/>
            <person name="Lail K."/>
            <person name="Tice H."/>
            <person name="Grimwood J."/>
            <person name="Bruce D."/>
            <person name="Barry K."/>
            <person name="Shu S."/>
            <person name="Lindquist E."/>
            <person name="Wang M."/>
            <person name="Pitluck S."/>
            <person name="Vogel J.P."/>
            <person name="Garvin D.F."/>
            <person name="Mockler T.C."/>
            <person name="Schmutz J."/>
            <person name="Rokhsar D."/>
            <person name="Bevan M.W."/>
        </authorList>
    </citation>
    <scope>NUCLEOTIDE SEQUENCE</scope>
    <source>
        <strain evidence="7">Bd21</strain>
    </source>
</reference>
<comment type="similarity">
    <text evidence="1">Belongs to the disease resistance NB-LRR family.</text>
</comment>
<dbReference type="AlphaFoldDB" id="A0A0Q3ILF0"/>
<name>A0A0Q3ILF0_BRADI</name>
<dbReference type="EMBL" id="CM000883">
    <property type="protein sequence ID" value="KQJ87088.1"/>
    <property type="molecule type" value="Genomic_DNA"/>
</dbReference>
<evidence type="ECO:0000259" key="6">
    <source>
        <dbReference type="Pfam" id="PF18052"/>
    </source>
</evidence>
<dbReference type="Gene3D" id="1.20.5.4130">
    <property type="match status" value="1"/>
</dbReference>
<dbReference type="Proteomes" id="UP000008810">
    <property type="component" value="Chromosome 4"/>
</dbReference>
<keyword evidence="5" id="KW-0611">Plant defense</keyword>
<dbReference type="STRING" id="15368.A0A0Q3ILF0"/>
<evidence type="ECO:0000313" key="7">
    <source>
        <dbReference type="EMBL" id="KQJ87088.1"/>
    </source>
</evidence>
<protein>
    <recommendedName>
        <fullName evidence="6">Disease resistance N-terminal domain-containing protein</fullName>
    </recommendedName>
</protein>
<accession>A0A0Q3ILF0</accession>
<keyword evidence="2" id="KW-0433">Leucine-rich repeat</keyword>
<sequence length="170" mass="19052">MAMVADAFASYVADMLKQAVEDEVGILLGVAGDIDKMAVKLGDLKNFLADADRRNITDQSVKGWVAELKRAMYDATDILDDCQLKAMERGESTADKGCCNPFLFCIRNPFHAHDMGTRIKALNKRLNAIKQRGDAFSFINLGFYENRGQIMHASVRGLWIFTREPRAEML</sequence>
<reference evidence="7 8" key="1">
    <citation type="journal article" date="2010" name="Nature">
        <title>Genome sequencing and analysis of the model grass Brachypodium distachyon.</title>
        <authorList>
            <consortium name="International Brachypodium Initiative"/>
        </authorList>
    </citation>
    <scope>NUCLEOTIDE SEQUENCE [LARGE SCALE GENOMIC DNA]</scope>
    <source>
        <strain evidence="7">Bd21</strain>
        <strain evidence="8">cv. Bd21</strain>
    </source>
</reference>
<evidence type="ECO:0000256" key="3">
    <source>
        <dbReference type="ARBA" id="ARBA00022737"/>
    </source>
</evidence>
<evidence type="ECO:0000313" key="9">
    <source>
        <dbReference type="Proteomes" id="UP000008810"/>
    </source>
</evidence>
<dbReference type="Gramene" id="KQJ87088">
    <property type="protein sequence ID" value="KQJ87088"/>
    <property type="gene ID" value="BRADI_4g09265v3"/>
</dbReference>
<keyword evidence="3" id="KW-0677">Repeat</keyword>
<proteinExistence type="inferred from homology"/>
<dbReference type="GeneID" id="112268612"/>
<evidence type="ECO:0000256" key="5">
    <source>
        <dbReference type="ARBA" id="ARBA00022821"/>
    </source>
</evidence>
<dbReference type="GO" id="GO:0000166">
    <property type="term" value="F:nucleotide binding"/>
    <property type="evidence" value="ECO:0007669"/>
    <property type="project" value="UniProtKB-KW"/>
</dbReference>
<evidence type="ECO:0000256" key="4">
    <source>
        <dbReference type="ARBA" id="ARBA00022741"/>
    </source>
</evidence>
<dbReference type="GO" id="GO:0006952">
    <property type="term" value="P:defense response"/>
    <property type="evidence" value="ECO:0007669"/>
    <property type="project" value="UniProtKB-KW"/>
</dbReference>
<gene>
    <name evidence="8" type="primary">LOC112268612</name>
    <name evidence="7" type="ORF">BRADI_4g09265v3</name>
</gene>
<dbReference type="EnsemblPlants" id="KQJ87088">
    <property type="protein sequence ID" value="KQJ87088"/>
    <property type="gene ID" value="BRADI_4g09265v3"/>
</dbReference>
<dbReference type="CDD" id="cd14798">
    <property type="entry name" value="RX-CC_like"/>
    <property type="match status" value="1"/>
</dbReference>